<reference evidence="1" key="1">
    <citation type="journal article" date="2020" name="Mol. Plant Microbe Interact.">
        <title>Genome Sequence of the Biocontrol Agent Coniothyrium minitans strain Conio (IMI 134523).</title>
        <authorList>
            <person name="Patel D."/>
            <person name="Shittu T.A."/>
            <person name="Baroncelli R."/>
            <person name="Muthumeenakshi S."/>
            <person name="Osborne T.H."/>
            <person name="Janganan T.K."/>
            <person name="Sreenivasaprasad S."/>
        </authorList>
    </citation>
    <scope>NUCLEOTIDE SEQUENCE</scope>
    <source>
        <strain evidence="1">Conio</strain>
    </source>
</reference>
<dbReference type="AlphaFoldDB" id="A0A9P6GRC5"/>
<evidence type="ECO:0000313" key="1">
    <source>
        <dbReference type="EMBL" id="KAF9739100.1"/>
    </source>
</evidence>
<sequence>MSSQRCDATESRKAKPRLRLCVWGLPQKHFAAPLGQHSKCLDKSFELRSSKHPATALFLNRLGGRVWENTAQCAMSDPFTKDPASGRPLAAPLETNMLTIQLHLVMGFVAAQCDSPRPSPVRSPRDDPDLGAVPLEYRSSITVHVVSYGQA</sequence>
<evidence type="ECO:0000313" key="2">
    <source>
        <dbReference type="Proteomes" id="UP000756921"/>
    </source>
</evidence>
<comment type="caution">
    <text evidence="1">The sequence shown here is derived from an EMBL/GenBank/DDBJ whole genome shotgun (WGS) entry which is preliminary data.</text>
</comment>
<dbReference type="OrthoDB" id="10621410at2759"/>
<gene>
    <name evidence="1" type="ORF">PMIN01_01734</name>
</gene>
<dbReference type="Proteomes" id="UP000756921">
    <property type="component" value="Unassembled WGS sequence"/>
</dbReference>
<name>A0A9P6GRC5_9PLEO</name>
<organism evidence="1 2">
    <name type="scientific">Paraphaeosphaeria minitans</name>
    <dbReference type="NCBI Taxonomy" id="565426"/>
    <lineage>
        <taxon>Eukaryota</taxon>
        <taxon>Fungi</taxon>
        <taxon>Dikarya</taxon>
        <taxon>Ascomycota</taxon>
        <taxon>Pezizomycotina</taxon>
        <taxon>Dothideomycetes</taxon>
        <taxon>Pleosporomycetidae</taxon>
        <taxon>Pleosporales</taxon>
        <taxon>Massarineae</taxon>
        <taxon>Didymosphaeriaceae</taxon>
        <taxon>Paraphaeosphaeria</taxon>
    </lineage>
</organism>
<proteinExistence type="predicted"/>
<accession>A0A9P6GRC5</accession>
<keyword evidence="2" id="KW-1185">Reference proteome</keyword>
<dbReference type="EMBL" id="WJXW01000002">
    <property type="protein sequence ID" value="KAF9739100.1"/>
    <property type="molecule type" value="Genomic_DNA"/>
</dbReference>
<protein>
    <submittedName>
        <fullName evidence="1">Uncharacterized protein</fullName>
    </submittedName>
</protein>